<dbReference type="CDD" id="cd00121">
    <property type="entry name" value="MATH"/>
    <property type="match status" value="2"/>
</dbReference>
<reference evidence="1 2" key="1">
    <citation type="submission" date="2017-09" db="EMBL/GenBank/DDBJ databases">
        <authorList>
            <consortium name="International Durum Wheat Genome Sequencing Consortium (IDWGSC)"/>
            <person name="Milanesi L."/>
        </authorList>
    </citation>
    <scope>NUCLEOTIDE SEQUENCE [LARGE SCALE GENOMIC DNA]</scope>
    <source>
        <strain evidence="2">cv. Svevo</strain>
    </source>
</reference>
<proteinExistence type="predicted"/>
<dbReference type="AlphaFoldDB" id="A0A9R1S7H5"/>
<organism evidence="1 2">
    <name type="scientific">Triticum turgidum subsp. durum</name>
    <name type="common">Durum wheat</name>
    <name type="synonym">Triticum durum</name>
    <dbReference type="NCBI Taxonomy" id="4567"/>
    <lineage>
        <taxon>Eukaryota</taxon>
        <taxon>Viridiplantae</taxon>
        <taxon>Streptophyta</taxon>
        <taxon>Embryophyta</taxon>
        <taxon>Tracheophyta</taxon>
        <taxon>Spermatophyta</taxon>
        <taxon>Magnoliopsida</taxon>
        <taxon>Liliopsida</taxon>
        <taxon>Poales</taxon>
        <taxon>Poaceae</taxon>
        <taxon>BOP clade</taxon>
        <taxon>Pooideae</taxon>
        <taxon>Triticodae</taxon>
        <taxon>Triticeae</taxon>
        <taxon>Triticinae</taxon>
        <taxon>Triticum</taxon>
    </lineage>
</organism>
<accession>A0A9R1S7H5</accession>
<dbReference type="Gene3D" id="2.60.210.10">
    <property type="entry name" value="Apoptosis, Tumor Necrosis Factor Receptor Associated Protein 2, Chain A"/>
    <property type="match status" value="2"/>
</dbReference>
<dbReference type="InterPro" id="IPR002083">
    <property type="entry name" value="MATH/TRAF_dom"/>
</dbReference>
<dbReference type="Proteomes" id="UP000324705">
    <property type="component" value="Chromosome 3B"/>
</dbReference>
<name>A0A9R1S7H5_TRITD</name>
<dbReference type="InterPro" id="IPR008974">
    <property type="entry name" value="TRAF-like"/>
</dbReference>
<dbReference type="SUPFAM" id="SSF49599">
    <property type="entry name" value="TRAF domain-like"/>
    <property type="match status" value="2"/>
</dbReference>
<evidence type="ECO:0000313" key="2">
    <source>
        <dbReference type="Proteomes" id="UP000324705"/>
    </source>
</evidence>
<dbReference type="PANTHER" id="PTHR26379:SF453">
    <property type="entry name" value="MATH DOMAIN-CONTAINING PROTEIN"/>
    <property type="match status" value="1"/>
</dbReference>
<protein>
    <recommendedName>
        <fullName evidence="3">MATH domain-containing protein</fullName>
    </recommendedName>
</protein>
<dbReference type="OMA" id="NMITIGS"/>
<dbReference type="PANTHER" id="PTHR26379">
    <property type="entry name" value="BTB/POZ AND MATH DOMAIN-CONTAINING PROTEIN 1"/>
    <property type="match status" value="1"/>
</dbReference>
<dbReference type="GO" id="GO:0016567">
    <property type="term" value="P:protein ubiquitination"/>
    <property type="evidence" value="ECO:0007669"/>
    <property type="project" value="InterPro"/>
</dbReference>
<dbReference type="InterPro" id="IPR045005">
    <property type="entry name" value="BPM1-6"/>
</dbReference>
<keyword evidence="2" id="KW-1185">Reference proteome</keyword>
<evidence type="ECO:0000313" key="1">
    <source>
        <dbReference type="EMBL" id="VAH83314.1"/>
    </source>
</evidence>
<dbReference type="EMBL" id="LT934116">
    <property type="protein sequence ID" value="VAH83314.1"/>
    <property type="molecule type" value="Genomic_DNA"/>
</dbReference>
<dbReference type="Gramene" id="TRITD3Bv1G229180.1">
    <property type="protein sequence ID" value="TRITD3Bv1G229180.1"/>
    <property type="gene ID" value="TRITD3Bv1G229180"/>
</dbReference>
<evidence type="ECO:0008006" key="3">
    <source>
        <dbReference type="Google" id="ProtNLM"/>
    </source>
</evidence>
<sequence length="338" mass="37646">MGATPSHSSPADEVPLHVSISGYSNLMRVPLPRPETVRIFSFGDILWEVTVKPTGFNEGLADGLHVSVDLHSRFRYKPDVVLEGIDISMEVLDEAGENTVFHRESSGMLESSRFLNLFLSRRELEASSCVRDDSFTVRCTLTKQRSTKWWRLFSKSDELAVLEPQVAMAGSNMITIGSFSKLKAALRGGECTYSTHFAVAGCRWYFQFCPNGNGLIGLVRVSNGTTATTAEFSFELEGVVNFESEKMTHTFNHANKMYLYRCRLEPNTSAMEDRLIVRCRLAVIMAEKLSIPSAAITVEKIPRKILVEKPSLPPDAIRIATTPCTESMLTPLLSAMYD</sequence>
<gene>
    <name evidence="1" type="ORF">TRITD_3Bv1G229180</name>
</gene>